<dbReference type="AlphaFoldDB" id="A0A068NWI6"/>
<keyword evidence="1" id="KW-0812">Transmembrane</keyword>
<protein>
    <submittedName>
        <fullName evidence="2">Uncharacterized protein</fullName>
    </submittedName>
</protein>
<keyword evidence="1" id="KW-1133">Transmembrane helix</keyword>
<dbReference type="EMBL" id="CP007139">
    <property type="protein sequence ID" value="AIE87115.1"/>
    <property type="molecule type" value="Genomic_DNA"/>
</dbReference>
<name>A0A068NWI6_FIMGI</name>
<dbReference type="KEGG" id="fgi:OP10G_3747"/>
<evidence type="ECO:0000256" key="1">
    <source>
        <dbReference type="SAM" id="Phobius"/>
    </source>
</evidence>
<gene>
    <name evidence="2" type="ORF">OP10G_3747</name>
</gene>
<keyword evidence="1" id="KW-0472">Membrane</keyword>
<evidence type="ECO:0000313" key="2">
    <source>
        <dbReference type="EMBL" id="AIE87115.1"/>
    </source>
</evidence>
<dbReference type="STRING" id="661478.OP10G_3747"/>
<sequence length="81" mass="9197">MFEDRVIRRLRVQTVRESLNYWSPALVGAGIACVALFVALHLAATPASINRDYVPDGEAKRYVTPRTQPKLELDRIPTFVR</sequence>
<evidence type="ECO:0000313" key="3">
    <source>
        <dbReference type="Proteomes" id="UP000027982"/>
    </source>
</evidence>
<dbReference type="Proteomes" id="UP000027982">
    <property type="component" value="Chromosome"/>
</dbReference>
<reference evidence="2 3" key="1">
    <citation type="journal article" date="2014" name="PLoS ONE">
        <title>The first complete genome sequence of the class fimbriimonadia in the phylum armatimonadetes.</title>
        <authorList>
            <person name="Hu Z.Y."/>
            <person name="Wang Y.Z."/>
            <person name="Im W.T."/>
            <person name="Wang S.Y."/>
            <person name="Zhao G.P."/>
            <person name="Zheng H.J."/>
            <person name="Quan Z.X."/>
        </authorList>
    </citation>
    <scope>NUCLEOTIDE SEQUENCE [LARGE SCALE GENOMIC DNA]</scope>
    <source>
        <strain evidence="2">Gsoil 348</strain>
    </source>
</reference>
<proteinExistence type="predicted"/>
<accession>A0A068NWI6</accession>
<feature type="transmembrane region" description="Helical" evidence="1">
    <location>
        <begin position="21"/>
        <end position="44"/>
    </location>
</feature>
<keyword evidence="3" id="KW-1185">Reference proteome</keyword>
<dbReference type="HOGENOM" id="CLU_2568817_0_0_0"/>
<organism evidence="2 3">
    <name type="scientific">Fimbriimonas ginsengisoli Gsoil 348</name>
    <dbReference type="NCBI Taxonomy" id="661478"/>
    <lineage>
        <taxon>Bacteria</taxon>
        <taxon>Bacillati</taxon>
        <taxon>Armatimonadota</taxon>
        <taxon>Fimbriimonadia</taxon>
        <taxon>Fimbriimonadales</taxon>
        <taxon>Fimbriimonadaceae</taxon>
        <taxon>Fimbriimonas</taxon>
    </lineage>
</organism>
<dbReference type="PROSITE" id="PS51257">
    <property type="entry name" value="PROKAR_LIPOPROTEIN"/>
    <property type="match status" value="1"/>
</dbReference>